<reference evidence="6" key="2">
    <citation type="submission" date="2015-03" db="UniProtKB">
        <authorList>
            <consortium name="EnsemblPlants"/>
        </authorList>
    </citation>
    <scope>IDENTIFICATION</scope>
</reference>
<dbReference type="InterPro" id="IPR002052">
    <property type="entry name" value="DNA_methylase_N6_adenine_CS"/>
</dbReference>
<dbReference type="PANTHER" id="PTHR13200">
    <property type="entry name" value="EEF1A LYSINE METHYLTRANSFERASE 1"/>
    <property type="match status" value="1"/>
</dbReference>
<dbReference type="OMA" id="WLELYVT"/>
<dbReference type="AlphaFoldDB" id="A0A0D3E7T4"/>
<evidence type="ECO:0000256" key="4">
    <source>
        <dbReference type="ARBA" id="ARBA00022679"/>
    </source>
</evidence>
<comment type="subcellular location">
    <subcellularLocation>
        <location evidence="1">Cytoplasm</location>
    </subcellularLocation>
</comment>
<dbReference type="EnsemblPlants" id="Bo9g074480.1">
    <property type="protein sequence ID" value="Bo9g074480.1"/>
    <property type="gene ID" value="Bo9g074480"/>
</dbReference>
<evidence type="ECO:0000313" key="6">
    <source>
        <dbReference type="EnsemblPlants" id="Bo9g074480.1"/>
    </source>
</evidence>
<protein>
    <submittedName>
        <fullName evidence="6">Uncharacterized protein</fullName>
    </submittedName>
</protein>
<keyword evidence="4" id="KW-0808">Transferase</keyword>
<reference evidence="6 7" key="1">
    <citation type="journal article" date="2014" name="Genome Biol.">
        <title>Transcriptome and methylome profiling reveals relics of genome dominance in the mesopolyploid Brassica oleracea.</title>
        <authorList>
            <person name="Parkin I.A."/>
            <person name="Koh C."/>
            <person name="Tang H."/>
            <person name="Robinson S.J."/>
            <person name="Kagale S."/>
            <person name="Clarke W.E."/>
            <person name="Town C.D."/>
            <person name="Nixon J."/>
            <person name="Krishnakumar V."/>
            <person name="Bidwell S.L."/>
            <person name="Denoeud F."/>
            <person name="Belcram H."/>
            <person name="Links M.G."/>
            <person name="Just J."/>
            <person name="Clarke C."/>
            <person name="Bender T."/>
            <person name="Huebert T."/>
            <person name="Mason A.S."/>
            <person name="Pires J.C."/>
            <person name="Barker G."/>
            <person name="Moore J."/>
            <person name="Walley P.G."/>
            <person name="Manoli S."/>
            <person name="Batley J."/>
            <person name="Edwards D."/>
            <person name="Nelson M.N."/>
            <person name="Wang X."/>
            <person name="Paterson A.H."/>
            <person name="King G."/>
            <person name="Bancroft I."/>
            <person name="Chalhoub B."/>
            <person name="Sharpe A.G."/>
        </authorList>
    </citation>
    <scope>NUCLEOTIDE SEQUENCE</scope>
    <source>
        <strain evidence="6 7">cv. TO1000</strain>
    </source>
</reference>
<keyword evidence="3" id="KW-0489">Methyltransferase</keyword>
<dbReference type="GO" id="GO:0003676">
    <property type="term" value="F:nucleic acid binding"/>
    <property type="evidence" value="ECO:0007669"/>
    <property type="project" value="InterPro"/>
</dbReference>
<dbReference type="GO" id="GO:0005737">
    <property type="term" value="C:cytoplasm"/>
    <property type="evidence" value="ECO:0007669"/>
    <property type="project" value="UniProtKB-SubCell"/>
</dbReference>
<dbReference type="Gramene" id="Bo9g074480.1">
    <property type="protein sequence ID" value="Bo9g074480.1"/>
    <property type="gene ID" value="Bo9g074480"/>
</dbReference>
<name>A0A0D3E7T4_BRAOL</name>
<dbReference type="STRING" id="109376.A0A0D3E7T4"/>
<dbReference type="GO" id="GO:0032259">
    <property type="term" value="P:methylation"/>
    <property type="evidence" value="ECO:0007669"/>
    <property type="project" value="UniProtKB-KW"/>
</dbReference>
<keyword evidence="2" id="KW-0963">Cytoplasm</keyword>
<dbReference type="Pfam" id="PF10237">
    <property type="entry name" value="N6-adenineMlase"/>
    <property type="match status" value="1"/>
</dbReference>
<dbReference type="HOGENOM" id="CLU_941222_0_0_1"/>
<sequence>MRFERYGSEFTFYDYNEPEDLPLELKHCFNIIVADPPYLGAWKKKTTSCELSIFSSPICVDLLLKENESYSSLVATVKEKYRLDQFLLPTEHVLLTYELPDWMKETDEYTSPPLEIKDDRDVEVFMAVRVDCVWLELYVTYGDADVSRYRRLTAMEEGLILIANPRPGQQPLTRWRDSSRPPDTDDDPPATGGVIRLREVTDTFNKGDCSMVDKGKAIMTQDSVASVRNIVGQGEGNSLGGGLGPNSGTLASMNRTQGFSREAGLVAGAAVVITTARPAECLSDHLSISIRSGNGW</sequence>
<proteinExistence type="predicted"/>
<evidence type="ECO:0000256" key="2">
    <source>
        <dbReference type="ARBA" id="ARBA00022490"/>
    </source>
</evidence>
<feature type="region of interest" description="Disordered" evidence="5">
    <location>
        <begin position="165"/>
        <end position="192"/>
    </location>
</feature>
<evidence type="ECO:0000256" key="1">
    <source>
        <dbReference type="ARBA" id="ARBA00004496"/>
    </source>
</evidence>
<dbReference type="InterPro" id="IPR019369">
    <property type="entry name" value="Efm5/EEF1AKMT1"/>
</dbReference>
<dbReference type="PANTHER" id="PTHR13200:SF0">
    <property type="entry name" value="EEF1A LYSINE METHYLTRANSFERASE 1"/>
    <property type="match status" value="1"/>
</dbReference>
<accession>A0A0D3E7T4</accession>
<evidence type="ECO:0000256" key="5">
    <source>
        <dbReference type="SAM" id="MobiDB-lite"/>
    </source>
</evidence>
<dbReference type="eggNOG" id="KOG3350">
    <property type="taxonomic scope" value="Eukaryota"/>
</dbReference>
<evidence type="ECO:0000256" key="3">
    <source>
        <dbReference type="ARBA" id="ARBA00022603"/>
    </source>
</evidence>
<dbReference type="InterPro" id="IPR041370">
    <property type="entry name" value="Mlase_EEF1AKMT1/ZCCHC4"/>
</dbReference>
<dbReference type="GO" id="GO:0016279">
    <property type="term" value="F:protein-lysine N-methyltransferase activity"/>
    <property type="evidence" value="ECO:0007669"/>
    <property type="project" value="InterPro"/>
</dbReference>
<dbReference type="Proteomes" id="UP000032141">
    <property type="component" value="Chromosome C9"/>
</dbReference>
<evidence type="ECO:0000313" key="7">
    <source>
        <dbReference type="Proteomes" id="UP000032141"/>
    </source>
</evidence>
<dbReference type="PROSITE" id="PS00092">
    <property type="entry name" value="N6_MTASE"/>
    <property type="match status" value="1"/>
</dbReference>
<organism evidence="6 7">
    <name type="scientific">Brassica oleracea var. oleracea</name>
    <dbReference type="NCBI Taxonomy" id="109376"/>
    <lineage>
        <taxon>Eukaryota</taxon>
        <taxon>Viridiplantae</taxon>
        <taxon>Streptophyta</taxon>
        <taxon>Embryophyta</taxon>
        <taxon>Tracheophyta</taxon>
        <taxon>Spermatophyta</taxon>
        <taxon>Magnoliopsida</taxon>
        <taxon>eudicotyledons</taxon>
        <taxon>Gunneridae</taxon>
        <taxon>Pentapetalae</taxon>
        <taxon>rosids</taxon>
        <taxon>malvids</taxon>
        <taxon>Brassicales</taxon>
        <taxon>Brassicaceae</taxon>
        <taxon>Brassiceae</taxon>
        <taxon>Brassica</taxon>
    </lineage>
</organism>
<feature type="compositionally biased region" description="Basic and acidic residues" evidence="5">
    <location>
        <begin position="174"/>
        <end position="183"/>
    </location>
</feature>
<keyword evidence="7" id="KW-1185">Reference proteome</keyword>